<keyword evidence="4 10" id="KW-1133">Transmembrane helix</keyword>
<feature type="domain" description="G-protein coupled receptors family 1 profile" evidence="11">
    <location>
        <begin position="55"/>
        <end position="309"/>
    </location>
</feature>
<dbReference type="InterPro" id="IPR000276">
    <property type="entry name" value="GPCR_Rhodpsn"/>
</dbReference>
<dbReference type="PANTHER" id="PTHR45695">
    <property type="entry name" value="LEUCOKININ RECEPTOR-RELATED"/>
    <property type="match status" value="1"/>
</dbReference>
<organism evidence="12 13">
    <name type="scientific">Oedothorax gibbosus</name>
    <dbReference type="NCBI Taxonomy" id="931172"/>
    <lineage>
        <taxon>Eukaryota</taxon>
        <taxon>Metazoa</taxon>
        <taxon>Ecdysozoa</taxon>
        <taxon>Arthropoda</taxon>
        <taxon>Chelicerata</taxon>
        <taxon>Arachnida</taxon>
        <taxon>Araneae</taxon>
        <taxon>Araneomorphae</taxon>
        <taxon>Entelegynae</taxon>
        <taxon>Araneoidea</taxon>
        <taxon>Linyphiidae</taxon>
        <taxon>Erigoninae</taxon>
        <taxon>Oedothorax</taxon>
    </lineage>
</organism>
<evidence type="ECO:0000256" key="10">
    <source>
        <dbReference type="SAM" id="Phobius"/>
    </source>
</evidence>
<keyword evidence="7" id="KW-0675">Receptor</keyword>
<dbReference type="Pfam" id="PF00001">
    <property type="entry name" value="7tm_1"/>
    <property type="match status" value="1"/>
</dbReference>
<dbReference type="PRINTS" id="PR00237">
    <property type="entry name" value="GPCRRHODOPSN"/>
</dbReference>
<dbReference type="Pfam" id="PF22936">
    <property type="entry name" value="Pol_BBD"/>
    <property type="match status" value="1"/>
</dbReference>
<name>A0AAV6V1V5_9ARAC</name>
<reference evidence="12 13" key="1">
    <citation type="journal article" date="2022" name="Nat. Ecol. Evol.">
        <title>A masculinizing supergene underlies an exaggerated male reproductive morph in a spider.</title>
        <authorList>
            <person name="Hendrickx F."/>
            <person name="De Corte Z."/>
            <person name="Sonet G."/>
            <person name="Van Belleghem S.M."/>
            <person name="Kostlbacher S."/>
            <person name="Vangestel C."/>
        </authorList>
    </citation>
    <scope>NUCLEOTIDE SEQUENCE [LARGE SCALE GENOMIC DNA]</scope>
    <source>
        <strain evidence="12">W744_W776</strain>
    </source>
</reference>
<dbReference type="AlphaFoldDB" id="A0AAV6V1V5"/>
<comment type="subcellular location">
    <subcellularLocation>
        <location evidence="1">Membrane</location>
        <topology evidence="1">Multi-pass membrane protein</topology>
    </subcellularLocation>
</comment>
<dbReference type="InterPro" id="IPR017452">
    <property type="entry name" value="GPCR_Rhodpsn_7TM"/>
</dbReference>
<evidence type="ECO:0000256" key="5">
    <source>
        <dbReference type="ARBA" id="ARBA00023040"/>
    </source>
</evidence>
<dbReference type="GO" id="GO:0005886">
    <property type="term" value="C:plasma membrane"/>
    <property type="evidence" value="ECO:0007669"/>
    <property type="project" value="TreeGrafter"/>
</dbReference>
<keyword evidence="8" id="KW-0807">Transducer</keyword>
<proteinExistence type="inferred from homology"/>
<dbReference type="EMBL" id="JAFNEN010000203">
    <property type="protein sequence ID" value="KAG8189804.1"/>
    <property type="molecule type" value="Genomic_DNA"/>
</dbReference>
<keyword evidence="6 10" id="KW-0472">Membrane</keyword>
<feature type="transmembrane region" description="Helical" evidence="10">
    <location>
        <begin position="199"/>
        <end position="227"/>
    </location>
</feature>
<evidence type="ECO:0000256" key="6">
    <source>
        <dbReference type="ARBA" id="ARBA00023136"/>
    </source>
</evidence>
<keyword evidence="3 10" id="KW-0812">Transmembrane</keyword>
<evidence type="ECO:0000256" key="4">
    <source>
        <dbReference type="ARBA" id="ARBA00022989"/>
    </source>
</evidence>
<gene>
    <name evidence="12" type="ORF">JTE90_008114</name>
</gene>
<feature type="region of interest" description="Disordered" evidence="9">
    <location>
        <begin position="527"/>
        <end position="563"/>
    </location>
</feature>
<dbReference type="Proteomes" id="UP000827092">
    <property type="component" value="Unassembled WGS sequence"/>
</dbReference>
<evidence type="ECO:0000256" key="8">
    <source>
        <dbReference type="ARBA" id="ARBA00023224"/>
    </source>
</evidence>
<comment type="similarity">
    <text evidence="2">Belongs to the G-protein coupled receptor 1 family.</text>
</comment>
<evidence type="ECO:0000259" key="11">
    <source>
        <dbReference type="PROSITE" id="PS50262"/>
    </source>
</evidence>
<feature type="compositionally biased region" description="Acidic residues" evidence="9">
    <location>
        <begin position="527"/>
        <end position="539"/>
    </location>
</feature>
<dbReference type="InterPro" id="IPR054722">
    <property type="entry name" value="PolX-like_BBD"/>
</dbReference>
<dbReference type="Gene3D" id="1.20.1070.10">
    <property type="entry name" value="Rhodopsin 7-helix transmembrane proteins"/>
    <property type="match status" value="1"/>
</dbReference>
<feature type="compositionally biased region" description="Acidic residues" evidence="9">
    <location>
        <begin position="547"/>
        <end position="557"/>
    </location>
</feature>
<feature type="transmembrane region" description="Helical" evidence="10">
    <location>
        <begin position="38"/>
        <end position="64"/>
    </location>
</feature>
<keyword evidence="5" id="KW-0297">G-protein coupled receptor</keyword>
<dbReference type="SMART" id="SM01381">
    <property type="entry name" value="7TM_GPCR_Srsx"/>
    <property type="match status" value="1"/>
</dbReference>
<dbReference type="GO" id="GO:0004930">
    <property type="term" value="F:G protein-coupled receptor activity"/>
    <property type="evidence" value="ECO:0007669"/>
    <property type="project" value="UniProtKB-KW"/>
</dbReference>
<dbReference type="SUPFAM" id="SSF81321">
    <property type="entry name" value="Family A G protein-coupled receptor-like"/>
    <property type="match status" value="1"/>
</dbReference>
<evidence type="ECO:0000256" key="2">
    <source>
        <dbReference type="ARBA" id="ARBA00010663"/>
    </source>
</evidence>
<keyword evidence="13" id="KW-1185">Reference proteome</keyword>
<evidence type="ECO:0000313" key="12">
    <source>
        <dbReference type="EMBL" id="KAG8189804.1"/>
    </source>
</evidence>
<evidence type="ECO:0000313" key="13">
    <source>
        <dbReference type="Proteomes" id="UP000827092"/>
    </source>
</evidence>
<evidence type="ECO:0000256" key="3">
    <source>
        <dbReference type="ARBA" id="ARBA00022692"/>
    </source>
</evidence>
<feature type="transmembrane region" description="Helical" evidence="10">
    <location>
        <begin position="116"/>
        <end position="132"/>
    </location>
</feature>
<feature type="transmembrane region" description="Helical" evidence="10">
    <location>
        <begin position="76"/>
        <end position="96"/>
    </location>
</feature>
<accession>A0AAV6V1V5</accession>
<feature type="transmembrane region" description="Helical" evidence="10">
    <location>
        <begin position="252"/>
        <end position="276"/>
    </location>
</feature>
<feature type="transmembrane region" description="Helical" evidence="10">
    <location>
        <begin position="153"/>
        <end position="177"/>
    </location>
</feature>
<protein>
    <recommendedName>
        <fullName evidence="11">G-protein coupled receptors family 1 profile domain-containing protein</fullName>
    </recommendedName>
</protein>
<dbReference type="PANTHER" id="PTHR45695:SF9">
    <property type="entry name" value="LEUCOKININ RECEPTOR"/>
    <property type="match status" value="1"/>
</dbReference>
<dbReference type="PROSITE" id="PS50262">
    <property type="entry name" value="G_PROTEIN_RECEP_F1_2"/>
    <property type="match status" value="1"/>
</dbReference>
<evidence type="ECO:0000256" key="1">
    <source>
        <dbReference type="ARBA" id="ARBA00004141"/>
    </source>
</evidence>
<comment type="caution">
    <text evidence="12">The sequence shown here is derived from an EMBL/GenBank/DDBJ whole genome shotgun (WGS) entry which is preliminary data.</text>
</comment>
<evidence type="ECO:0000256" key="7">
    <source>
        <dbReference type="ARBA" id="ARBA00023170"/>
    </source>
</evidence>
<evidence type="ECO:0000256" key="9">
    <source>
        <dbReference type="SAM" id="MobiDB-lite"/>
    </source>
</evidence>
<sequence length="586" mass="67561">MALLKPFILEADVSDFNVSNWDFSNHTNLWERLPAYEIALKVLALLPIMVLGIFGNVSILVVMLRIKGMRTCTNIFICNMALADLMTILFCSWTIIVVDAYQNFILGKVYCKLDGFFHMTFLLSSVFSLIIISGDRLLGIVFPFSRRLSRGQAWVIVVATWVAAMMCASPTAIWRWLQTRKWHDYEEVWCNENGFILKYYWLMILILLVYMPLTVMAVAYTAIILQLDKYEHQLFLREHPLKMKYRKKVIKVLFMYVLNYLAFWILFQVVVLYRYFKPPQEELPPWYRQVYFPAHVLTYAQSAINPVIYGACNESFRKAFRITFRCLFRKNKIKPTAAPNYVHSPLRVNRPVVNVQKNAEGVKQERRCFKCNQLGHIAKHYRKRNAVKSSDGPVSKHTREGNAFMCSIPGVAEEDVWLADSGASAHMTRHKEYFSSFESFTPQKEVQVGNNSTILAYGQGVIDVKMKIGGQWIKNYLIQIQNKVILSRDVVFRKEQPLEKIVQLSVQQVTNNGSSHEGASVLTDVLQDAEETKEEESPESVDSKPQEEDETEEDESSEPVVSKRKVKLPEYLKDFVLLAACDVPDS</sequence>